<dbReference type="EMBL" id="LUKY01000032">
    <property type="protein sequence ID" value="OIZ94947.1"/>
    <property type="molecule type" value="Genomic_DNA"/>
</dbReference>
<dbReference type="InterPro" id="IPR007055">
    <property type="entry name" value="BON_dom"/>
</dbReference>
<dbReference type="STRING" id="1225476.A1D18_02250"/>
<dbReference type="OrthoDB" id="9783990at2"/>
<gene>
    <name evidence="4" type="ORF">A1D18_02250</name>
</gene>
<feature type="signal peptide" evidence="2">
    <location>
        <begin position="1"/>
        <end position="21"/>
    </location>
</feature>
<comment type="caution">
    <text evidence="4">The sequence shown here is derived from an EMBL/GenBank/DDBJ whole genome shotgun (WGS) entry which is preliminary data.</text>
</comment>
<dbReference type="Proteomes" id="UP000183924">
    <property type="component" value="Unassembled WGS sequence"/>
</dbReference>
<evidence type="ECO:0000259" key="3">
    <source>
        <dbReference type="PROSITE" id="PS50914"/>
    </source>
</evidence>
<evidence type="ECO:0000256" key="1">
    <source>
        <dbReference type="ARBA" id="ARBA00022729"/>
    </source>
</evidence>
<reference evidence="4 5" key="1">
    <citation type="submission" date="2016-03" db="EMBL/GenBank/DDBJ databases">
        <title>Comparative genomics of Rickettsiella.</title>
        <authorList>
            <person name="Chandler C."/>
            <person name="Wang Y."/>
        </authorList>
    </citation>
    <scope>NUCLEOTIDE SEQUENCE [LARGE SCALE GENOMIC DNA]</scope>
    <source>
        <strain evidence="4 5">RCFS May 2013</strain>
    </source>
</reference>
<keyword evidence="5" id="KW-1185">Reference proteome</keyword>
<dbReference type="PANTHER" id="PTHR34606">
    <property type="entry name" value="BON DOMAIN-CONTAINING PROTEIN"/>
    <property type="match status" value="1"/>
</dbReference>
<evidence type="ECO:0000313" key="5">
    <source>
        <dbReference type="Proteomes" id="UP000183924"/>
    </source>
</evidence>
<dbReference type="SMART" id="SM00749">
    <property type="entry name" value="BON"/>
    <property type="match status" value="2"/>
</dbReference>
<feature type="domain" description="BON" evidence="3">
    <location>
        <begin position="122"/>
        <end position="189"/>
    </location>
</feature>
<protein>
    <submittedName>
        <fullName evidence="4">BON domain-containing protein</fullName>
    </submittedName>
</protein>
<feature type="domain" description="BON" evidence="3">
    <location>
        <begin position="44"/>
        <end position="113"/>
    </location>
</feature>
<dbReference type="PANTHER" id="PTHR34606:SF4">
    <property type="entry name" value="OUTER MEMBRANE LIPOPROTEIN DOLP"/>
    <property type="match status" value="1"/>
</dbReference>
<evidence type="ECO:0000256" key="2">
    <source>
        <dbReference type="SAM" id="SignalP"/>
    </source>
</evidence>
<dbReference type="PROSITE" id="PS51257">
    <property type="entry name" value="PROKAR_LIPOPROTEIN"/>
    <property type="match status" value="1"/>
</dbReference>
<dbReference type="AlphaFoldDB" id="A0A1J8P7G8"/>
<dbReference type="RefSeq" id="WP_071662207.1">
    <property type="nucleotide sequence ID" value="NZ_LUKY01000032.1"/>
</dbReference>
<dbReference type="InterPro" id="IPR014004">
    <property type="entry name" value="Transpt-assoc_nodulatn_dom_bac"/>
</dbReference>
<dbReference type="Pfam" id="PF04972">
    <property type="entry name" value="BON"/>
    <property type="match status" value="2"/>
</dbReference>
<dbReference type="InterPro" id="IPR051686">
    <property type="entry name" value="Lipoprotein_DolP"/>
</dbReference>
<evidence type="ECO:0000313" key="4">
    <source>
        <dbReference type="EMBL" id="OIZ94947.1"/>
    </source>
</evidence>
<proteinExistence type="predicted"/>
<dbReference type="PROSITE" id="PS50914">
    <property type="entry name" value="BON"/>
    <property type="match status" value="2"/>
</dbReference>
<sequence>MKKIFIILILSLGLQGCLAGAFVAGSATTGSLVTDPRPINRIKADEEINFRVNRKLANDPVLNAETHISAVSYNRVVLLTGQAYDEALKAKAEHYAKSIPKVRRVFNEIVLGIPTTVYRRAQDVGITSEVKAKMFANRALKSNNFKIVTEDGVVYILGIATPKQADLAVTIARESSGVKKVVKLIEYKEE</sequence>
<organism evidence="4 5">
    <name type="scientific">Candidatus Rickettsiella isopodorum</name>
    <dbReference type="NCBI Taxonomy" id="1225476"/>
    <lineage>
        <taxon>Bacteria</taxon>
        <taxon>Pseudomonadati</taxon>
        <taxon>Pseudomonadota</taxon>
        <taxon>Gammaproteobacteria</taxon>
        <taxon>Legionellales</taxon>
        <taxon>Coxiellaceae</taxon>
        <taxon>Rickettsiella</taxon>
    </lineage>
</organism>
<feature type="chain" id="PRO_5009649297" evidence="2">
    <location>
        <begin position="22"/>
        <end position="190"/>
    </location>
</feature>
<keyword evidence="1 2" id="KW-0732">Signal</keyword>
<name>A0A1J8P7G8_9COXI</name>
<accession>A0A1J8P7G8</accession>